<protein>
    <submittedName>
        <fullName evidence="1">Uncharacterized protein YdiU (UPF0061 family)</fullName>
        <ecNumber evidence="1">2.7.7.-</ecNumber>
    </submittedName>
</protein>
<dbReference type="EC" id="2.7.7.-" evidence="1"/>
<evidence type="ECO:0000313" key="1">
    <source>
        <dbReference type="EMBL" id="MDR6210042.1"/>
    </source>
</evidence>
<gene>
    <name evidence="1" type="ORF">QE364_001749</name>
</gene>
<evidence type="ECO:0000313" key="2">
    <source>
        <dbReference type="Proteomes" id="UP001261666"/>
    </source>
</evidence>
<keyword evidence="2" id="KW-1185">Reference proteome</keyword>
<keyword evidence="1" id="KW-0808">Transferase</keyword>
<keyword evidence="1" id="KW-0548">Nucleotidyltransferase</keyword>
<dbReference type="EMBL" id="JAVIZJ010000004">
    <property type="protein sequence ID" value="MDR6210042.1"/>
    <property type="molecule type" value="Genomic_DNA"/>
</dbReference>
<dbReference type="Proteomes" id="UP001261666">
    <property type="component" value="Unassembled WGS sequence"/>
</dbReference>
<proteinExistence type="predicted"/>
<sequence length="502" mass="53248">MTETPTVPATPVLPDGAVHLTLDHDFATAVPELALPWRAAEAPEPRLVVLNDALARELGLDPDELRSPDGVRLLVGAAVPAGARPVAQGYAGHQFGGFSPRLGDGRALLLGELTTPDGEVCDLHLKGSGRTPFSRGGDGFAALGPMLREHLVSEGMHALGVPTTRSLAVVATGRPVQRDAVEPGGLLARVAASHLRVGSFQYARTSDDPALLRRLADHAIARHQPHLAGTPDRYAGLYAAVVAAQARLVARWVLLGFVHGVMNTDNMTISGETIDYGPCAFVDGYDPGAVFSSIDTGGRYALGNQPAVAQWNLARFAEALLPLLDDDQERAIARATELLGTFPGEYVAAWASGMRAKLGLAEPAAGGPTDEETLALAEGWQGILASGRVDWTSSFRALAEAARGNPERIRGMVLDLPELDAWLERWRALGPDPAAMDRANPVYVPRNHLVEEALAAAQDGDLAPTERLLEALAAPYDERPGLERFAEPSPDGLEGYRTFCGT</sequence>
<reference evidence="1" key="1">
    <citation type="submission" date="2023-08" db="EMBL/GenBank/DDBJ databases">
        <title>Functional and genomic diversity of the sorghum phyllosphere microbiome.</title>
        <authorList>
            <person name="Shade A."/>
        </authorList>
    </citation>
    <scope>NUCLEOTIDE SEQUENCE</scope>
    <source>
        <strain evidence="1">SORGH_AS_0885</strain>
    </source>
</reference>
<accession>A0ACC6IHE7</accession>
<organism evidence="1 2">
    <name type="scientific">Nocardioides zeae</name>
    <dbReference type="NCBI Taxonomy" id="1457234"/>
    <lineage>
        <taxon>Bacteria</taxon>
        <taxon>Bacillati</taxon>
        <taxon>Actinomycetota</taxon>
        <taxon>Actinomycetes</taxon>
        <taxon>Propionibacteriales</taxon>
        <taxon>Nocardioidaceae</taxon>
        <taxon>Nocardioides</taxon>
    </lineage>
</organism>
<name>A0ACC6IHE7_9ACTN</name>
<comment type="caution">
    <text evidence="1">The sequence shown here is derived from an EMBL/GenBank/DDBJ whole genome shotgun (WGS) entry which is preliminary data.</text>
</comment>